<keyword evidence="1" id="KW-0547">Nucleotide-binding</keyword>
<keyword evidence="1" id="KW-0067">ATP-binding</keyword>
<evidence type="ECO:0000313" key="1">
    <source>
        <dbReference type="EMBL" id="MDC7160022.1"/>
    </source>
</evidence>
<dbReference type="EMBL" id="JAQPYW010000214">
    <property type="protein sequence ID" value="MDC7160022.1"/>
    <property type="molecule type" value="Genomic_DNA"/>
</dbReference>
<reference evidence="1" key="1">
    <citation type="submission" date="2023-01" db="EMBL/GenBank/DDBJ databases">
        <title>Exploring GABA producing Bacteroides strains toward improving mental health.</title>
        <authorList>
            <person name="Yousuf B."/>
            <person name="Bouhlel N.E."/>
            <person name="Mottawea W."/>
            <person name="Hammami R."/>
        </authorList>
    </citation>
    <scope>NUCLEOTIDE SEQUENCE</scope>
    <source>
        <strain evidence="1">UO.H1049</strain>
    </source>
</reference>
<comment type="caution">
    <text evidence="1">The sequence shown here is derived from an EMBL/GenBank/DDBJ whole genome shotgun (WGS) entry which is preliminary data.</text>
</comment>
<feature type="non-terminal residue" evidence="1">
    <location>
        <position position="1"/>
    </location>
</feature>
<evidence type="ECO:0000313" key="2">
    <source>
        <dbReference type="Proteomes" id="UP001213431"/>
    </source>
</evidence>
<accession>A0ACC6D9G8</accession>
<name>A0ACC6D9G8_9BACT</name>
<protein>
    <submittedName>
        <fullName evidence="1">Helicase</fullName>
    </submittedName>
</protein>
<feature type="non-terminal residue" evidence="1">
    <location>
        <position position="120"/>
    </location>
</feature>
<organism evidence="1 2">
    <name type="scientific">Parabacteroides johnsonii</name>
    <dbReference type="NCBI Taxonomy" id="387661"/>
    <lineage>
        <taxon>Bacteria</taxon>
        <taxon>Pseudomonadati</taxon>
        <taxon>Bacteroidota</taxon>
        <taxon>Bacteroidia</taxon>
        <taxon>Bacteroidales</taxon>
        <taxon>Tannerellaceae</taxon>
        <taxon>Parabacteroides</taxon>
    </lineage>
</organism>
<proteinExistence type="predicted"/>
<sequence>YAVEKSLDSYKFNLLHCKQTFISQLKSGAMGARTIDEGAVDEKSGMNFSEYMALLSGNTDLLDKAKLEKRIASLEGERKSFNKGKRDSEFKLESKTGELRNNTAFIDAMTEDWNRFLSVA</sequence>
<keyword evidence="1" id="KW-0378">Hydrolase</keyword>
<dbReference type="Proteomes" id="UP001213431">
    <property type="component" value="Unassembled WGS sequence"/>
</dbReference>
<gene>
    <name evidence="1" type="ORF">PQG99_19375</name>
</gene>
<keyword evidence="2" id="KW-1185">Reference proteome</keyword>
<keyword evidence="1" id="KW-0347">Helicase</keyword>